<proteinExistence type="predicted"/>
<dbReference type="OrthoDB" id="5322288at2759"/>
<feature type="non-terminal residue" evidence="1">
    <location>
        <position position="180"/>
    </location>
</feature>
<gene>
    <name evidence="1" type="ORF">BJ508DRAFT_219104</name>
</gene>
<dbReference type="Pfam" id="PF18759">
    <property type="entry name" value="Plavaka"/>
    <property type="match status" value="1"/>
</dbReference>
<evidence type="ECO:0000313" key="1">
    <source>
        <dbReference type="EMBL" id="RPA70687.1"/>
    </source>
</evidence>
<dbReference type="Proteomes" id="UP000275078">
    <property type="component" value="Unassembled WGS sequence"/>
</dbReference>
<dbReference type="EMBL" id="ML120126">
    <property type="protein sequence ID" value="RPA70687.1"/>
    <property type="molecule type" value="Genomic_DNA"/>
</dbReference>
<organism evidence="1 2">
    <name type="scientific">Ascobolus immersus RN42</name>
    <dbReference type="NCBI Taxonomy" id="1160509"/>
    <lineage>
        <taxon>Eukaryota</taxon>
        <taxon>Fungi</taxon>
        <taxon>Dikarya</taxon>
        <taxon>Ascomycota</taxon>
        <taxon>Pezizomycotina</taxon>
        <taxon>Pezizomycetes</taxon>
        <taxon>Pezizales</taxon>
        <taxon>Ascobolaceae</taxon>
        <taxon>Ascobolus</taxon>
    </lineage>
</organism>
<reference evidence="1 2" key="1">
    <citation type="journal article" date="2018" name="Nat. Ecol. Evol.">
        <title>Pezizomycetes genomes reveal the molecular basis of ectomycorrhizal truffle lifestyle.</title>
        <authorList>
            <person name="Murat C."/>
            <person name="Payen T."/>
            <person name="Noel B."/>
            <person name="Kuo A."/>
            <person name="Morin E."/>
            <person name="Chen J."/>
            <person name="Kohler A."/>
            <person name="Krizsan K."/>
            <person name="Balestrini R."/>
            <person name="Da Silva C."/>
            <person name="Montanini B."/>
            <person name="Hainaut M."/>
            <person name="Levati E."/>
            <person name="Barry K.W."/>
            <person name="Belfiori B."/>
            <person name="Cichocki N."/>
            <person name="Clum A."/>
            <person name="Dockter R.B."/>
            <person name="Fauchery L."/>
            <person name="Guy J."/>
            <person name="Iotti M."/>
            <person name="Le Tacon F."/>
            <person name="Lindquist E.A."/>
            <person name="Lipzen A."/>
            <person name="Malagnac F."/>
            <person name="Mello A."/>
            <person name="Molinier V."/>
            <person name="Miyauchi S."/>
            <person name="Poulain J."/>
            <person name="Riccioni C."/>
            <person name="Rubini A."/>
            <person name="Sitrit Y."/>
            <person name="Splivallo R."/>
            <person name="Traeger S."/>
            <person name="Wang M."/>
            <person name="Zifcakova L."/>
            <person name="Wipf D."/>
            <person name="Zambonelli A."/>
            <person name="Paolocci F."/>
            <person name="Nowrousian M."/>
            <person name="Ottonello S."/>
            <person name="Baldrian P."/>
            <person name="Spatafora J.W."/>
            <person name="Henrissat B."/>
            <person name="Nagy L.G."/>
            <person name="Aury J.M."/>
            <person name="Wincker P."/>
            <person name="Grigoriev I.V."/>
            <person name="Bonfante P."/>
            <person name="Martin F.M."/>
        </authorList>
    </citation>
    <scope>NUCLEOTIDE SEQUENCE [LARGE SCALE GENOMIC DNA]</scope>
    <source>
        <strain evidence="1 2">RN42</strain>
    </source>
</reference>
<dbReference type="InterPro" id="IPR041078">
    <property type="entry name" value="Plavaka"/>
</dbReference>
<protein>
    <submittedName>
        <fullName evidence="1">Uncharacterized protein</fullName>
    </submittedName>
</protein>
<keyword evidence="2" id="KW-1185">Reference proteome</keyword>
<sequence>MTYLPRKEYDGPDKKYRIVGDLFTTDWWWNKQARLPKGHFLIPLIFASDGTFLTNFCGDKDIDPINFTVGNIDPKVRNCPSRQAWRCLGIFPERPKRSEKQSACRAEERLEASDIVQCVLELLLKTLPKMSRKGIKIMCPDGKMRIGHPVLACWIADYVEYNKLFSQVYGSCTICKTPLE</sequence>
<accession>A0A3N4H9P3</accession>
<dbReference type="AlphaFoldDB" id="A0A3N4H9P3"/>
<evidence type="ECO:0000313" key="2">
    <source>
        <dbReference type="Proteomes" id="UP000275078"/>
    </source>
</evidence>
<name>A0A3N4H9P3_ASCIM</name>